<accession>A0A0K9NP17</accession>
<feature type="chain" id="PRO_5005527229" evidence="1">
    <location>
        <begin position="21"/>
        <end position="124"/>
    </location>
</feature>
<keyword evidence="4" id="KW-1185">Reference proteome</keyword>
<evidence type="ECO:0000259" key="2">
    <source>
        <dbReference type="Pfam" id="PF00234"/>
    </source>
</evidence>
<dbReference type="SUPFAM" id="SSF47699">
    <property type="entry name" value="Bifunctional inhibitor/lipid-transfer protein/seed storage 2S albumin"/>
    <property type="match status" value="1"/>
</dbReference>
<evidence type="ECO:0000256" key="1">
    <source>
        <dbReference type="SAM" id="SignalP"/>
    </source>
</evidence>
<name>A0A0K9NP17_ZOSMR</name>
<dbReference type="InterPro" id="IPR036312">
    <property type="entry name" value="Bifun_inhib/LTP/seed_sf"/>
</dbReference>
<sequence length="124" mass="13454">MAQQITAMGILLILLLTGSATEIVSGETHTDCGLAQTSFSFCVDYILGLVDTLSPKCCMGANDVEELVSFSLRRRGMCLCLGQMLEMTGGKVDGGRTASLARKCNVKTQFFHYLPSGLEYGCRW</sequence>
<dbReference type="Proteomes" id="UP000036987">
    <property type="component" value="Unassembled WGS sequence"/>
</dbReference>
<dbReference type="GO" id="GO:0008289">
    <property type="term" value="F:lipid binding"/>
    <property type="evidence" value="ECO:0007669"/>
    <property type="project" value="InterPro"/>
</dbReference>
<reference evidence="4" key="1">
    <citation type="journal article" date="2016" name="Nature">
        <title>The genome of the seagrass Zostera marina reveals angiosperm adaptation to the sea.</title>
        <authorList>
            <person name="Olsen J.L."/>
            <person name="Rouze P."/>
            <person name="Verhelst B."/>
            <person name="Lin Y.-C."/>
            <person name="Bayer T."/>
            <person name="Collen J."/>
            <person name="Dattolo E."/>
            <person name="De Paoli E."/>
            <person name="Dittami S."/>
            <person name="Maumus F."/>
            <person name="Michel G."/>
            <person name="Kersting A."/>
            <person name="Lauritano C."/>
            <person name="Lohaus R."/>
            <person name="Toepel M."/>
            <person name="Tonon T."/>
            <person name="Vanneste K."/>
            <person name="Amirebrahimi M."/>
            <person name="Brakel J."/>
            <person name="Bostroem C."/>
            <person name="Chovatia M."/>
            <person name="Grimwood J."/>
            <person name="Jenkins J.W."/>
            <person name="Jueterbock A."/>
            <person name="Mraz A."/>
            <person name="Stam W.T."/>
            <person name="Tice H."/>
            <person name="Bornberg-Bauer E."/>
            <person name="Green P.J."/>
            <person name="Pearson G.A."/>
            <person name="Procaccini G."/>
            <person name="Duarte C.M."/>
            <person name="Schmutz J."/>
            <person name="Reusch T.B.H."/>
            <person name="Van de Peer Y."/>
        </authorList>
    </citation>
    <scope>NUCLEOTIDE SEQUENCE [LARGE SCALE GENOMIC DNA]</scope>
    <source>
        <strain evidence="4">cv. Finnish</strain>
    </source>
</reference>
<dbReference type="EMBL" id="LFYR01002015">
    <property type="protein sequence ID" value="KMZ57822.1"/>
    <property type="molecule type" value="Genomic_DNA"/>
</dbReference>
<proteinExistence type="predicted"/>
<dbReference type="OrthoDB" id="759880at2759"/>
<organism evidence="3 4">
    <name type="scientific">Zostera marina</name>
    <name type="common">Eelgrass</name>
    <dbReference type="NCBI Taxonomy" id="29655"/>
    <lineage>
        <taxon>Eukaryota</taxon>
        <taxon>Viridiplantae</taxon>
        <taxon>Streptophyta</taxon>
        <taxon>Embryophyta</taxon>
        <taxon>Tracheophyta</taxon>
        <taxon>Spermatophyta</taxon>
        <taxon>Magnoliopsida</taxon>
        <taxon>Liliopsida</taxon>
        <taxon>Zosteraceae</taxon>
        <taxon>Zostera</taxon>
    </lineage>
</organism>
<dbReference type="InterPro" id="IPR000528">
    <property type="entry name" value="Plant_nsLTP"/>
</dbReference>
<keyword evidence="1" id="KW-0732">Signal</keyword>
<dbReference type="Pfam" id="PF00234">
    <property type="entry name" value="Tryp_alpha_amyl"/>
    <property type="match status" value="1"/>
</dbReference>
<gene>
    <name evidence="3" type="ORF">ZOSMA_81G00400</name>
</gene>
<dbReference type="InterPro" id="IPR016140">
    <property type="entry name" value="Bifunc_inhib/LTP/seed_store"/>
</dbReference>
<evidence type="ECO:0000313" key="4">
    <source>
        <dbReference type="Proteomes" id="UP000036987"/>
    </source>
</evidence>
<comment type="caution">
    <text evidence="3">The sequence shown here is derived from an EMBL/GenBank/DDBJ whole genome shotgun (WGS) entry which is preliminary data.</text>
</comment>
<evidence type="ECO:0000313" key="3">
    <source>
        <dbReference type="EMBL" id="KMZ57822.1"/>
    </source>
</evidence>
<feature type="signal peptide" evidence="1">
    <location>
        <begin position="1"/>
        <end position="20"/>
    </location>
</feature>
<dbReference type="Gene3D" id="1.10.110.10">
    <property type="entry name" value="Plant lipid-transfer and hydrophobic proteins"/>
    <property type="match status" value="1"/>
</dbReference>
<feature type="domain" description="Bifunctional inhibitor/plant lipid transfer protein/seed storage helical" evidence="2">
    <location>
        <begin position="32"/>
        <end position="110"/>
    </location>
</feature>
<protein>
    <submittedName>
        <fullName evidence="3">Lipid transfer protein</fullName>
    </submittedName>
</protein>
<dbReference type="PRINTS" id="PR00382">
    <property type="entry name" value="LIPIDTRNSFER"/>
</dbReference>
<dbReference type="AlphaFoldDB" id="A0A0K9NP17"/>
<dbReference type="OMA" id="CYRIPRT"/>
<dbReference type="PANTHER" id="PTHR33076">
    <property type="entry name" value="NON-SPECIFIC LIPID-TRANSFER PROTEIN 2-RELATED"/>
    <property type="match status" value="1"/>
</dbReference>
<dbReference type="GO" id="GO:0006869">
    <property type="term" value="P:lipid transport"/>
    <property type="evidence" value="ECO:0007669"/>
    <property type="project" value="InterPro"/>
</dbReference>